<evidence type="ECO:0000256" key="3">
    <source>
        <dbReference type="ARBA" id="ARBA00022989"/>
    </source>
</evidence>
<comment type="subcellular location">
    <subcellularLocation>
        <location evidence="1">Membrane</location>
    </subcellularLocation>
</comment>
<gene>
    <name evidence="6" type="ORF">FCC1311_012841</name>
</gene>
<dbReference type="InterPro" id="IPR050307">
    <property type="entry name" value="Sterol_Desaturase_Related"/>
</dbReference>
<dbReference type="Proteomes" id="UP000241890">
    <property type="component" value="Unassembled WGS sequence"/>
</dbReference>
<evidence type="ECO:0000256" key="2">
    <source>
        <dbReference type="ARBA" id="ARBA00022692"/>
    </source>
</evidence>
<organism evidence="6 7">
    <name type="scientific">Hondaea fermentalgiana</name>
    <dbReference type="NCBI Taxonomy" id="2315210"/>
    <lineage>
        <taxon>Eukaryota</taxon>
        <taxon>Sar</taxon>
        <taxon>Stramenopiles</taxon>
        <taxon>Bigyra</taxon>
        <taxon>Labyrinthulomycetes</taxon>
        <taxon>Thraustochytrida</taxon>
        <taxon>Thraustochytriidae</taxon>
        <taxon>Hondaea</taxon>
    </lineage>
</organism>
<keyword evidence="2" id="KW-0812">Transmembrane</keyword>
<dbReference type="InterPro" id="IPR006694">
    <property type="entry name" value="Fatty_acid_hydroxylase"/>
</dbReference>
<keyword evidence="7" id="KW-1185">Reference proteome</keyword>
<dbReference type="OrthoDB" id="408954at2759"/>
<evidence type="ECO:0000313" key="6">
    <source>
        <dbReference type="EMBL" id="GBG28467.1"/>
    </source>
</evidence>
<dbReference type="GO" id="GO:0005506">
    <property type="term" value="F:iron ion binding"/>
    <property type="evidence" value="ECO:0007669"/>
    <property type="project" value="InterPro"/>
</dbReference>
<evidence type="ECO:0000256" key="1">
    <source>
        <dbReference type="ARBA" id="ARBA00004370"/>
    </source>
</evidence>
<dbReference type="InParanoid" id="A0A2R5GBV8"/>
<proteinExistence type="predicted"/>
<evidence type="ECO:0000256" key="4">
    <source>
        <dbReference type="ARBA" id="ARBA00023136"/>
    </source>
</evidence>
<protein>
    <submittedName>
        <fullName evidence="6">Fatty acid hydroxylase domain-containing protein 2</fullName>
    </submittedName>
</protein>
<dbReference type="GO" id="GO:0016020">
    <property type="term" value="C:membrane"/>
    <property type="evidence" value="ECO:0007669"/>
    <property type="project" value="UniProtKB-SubCell"/>
</dbReference>
<name>A0A2R5GBV8_9STRA</name>
<dbReference type="PANTHER" id="PTHR11863">
    <property type="entry name" value="STEROL DESATURASE"/>
    <property type="match status" value="1"/>
</dbReference>
<keyword evidence="3" id="KW-1133">Transmembrane helix</keyword>
<evidence type="ECO:0000313" key="7">
    <source>
        <dbReference type="Proteomes" id="UP000241890"/>
    </source>
</evidence>
<keyword evidence="4" id="KW-0472">Membrane</keyword>
<accession>A0A2R5GBV8</accession>
<dbReference type="GO" id="GO:0008610">
    <property type="term" value="P:lipid biosynthetic process"/>
    <property type="evidence" value="ECO:0007669"/>
    <property type="project" value="InterPro"/>
</dbReference>
<comment type="caution">
    <text evidence="6">The sequence shown here is derived from an EMBL/GenBank/DDBJ whole genome shotgun (WGS) entry which is preliminary data.</text>
</comment>
<dbReference type="AlphaFoldDB" id="A0A2R5GBV8"/>
<reference evidence="6 7" key="1">
    <citation type="submission" date="2017-12" db="EMBL/GenBank/DDBJ databases">
        <title>Sequencing, de novo assembly and annotation of complete genome of a new Thraustochytrid species, strain FCC1311.</title>
        <authorList>
            <person name="Sedici K."/>
            <person name="Godart F."/>
            <person name="Aiese Cigliano R."/>
            <person name="Sanseverino W."/>
            <person name="Barakat M."/>
            <person name="Ortet P."/>
            <person name="Marechal E."/>
            <person name="Cagnac O."/>
            <person name="Amato A."/>
        </authorList>
    </citation>
    <scope>NUCLEOTIDE SEQUENCE [LARGE SCALE GENOMIC DNA]</scope>
</reference>
<dbReference type="EMBL" id="BEYU01000041">
    <property type="protein sequence ID" value="GBG28467.1"/>
    <property type="molecule type" value="Genomic_DNA"/>
</dbReference>
<sequence>MATVQASKSAGGGLLAKVTQTTEQKAALLLAAATVLYGFKSAGKVKAKRLQEAEWAERNGKAQRAPTAQEPQDHPVAAWLLTNSSVWAVVALKHKFVGDLKVGDSFGKVWLKMMLGSFVTTDFCVIWHAYVINKLYGHIPFFSDKRRPRSLWEVIKDYAKCNFVANSLINITQAYGFLGKTDANHQEGPWRPLRFLGRLMWFRVGVDIVFWLGHRVLHMKGVYSKNHRTHHEDNATQLTTNYHFDWWDLVIEAFVPFLASAIAYEKAFGPIDQFDVSLIGTYIFWHEIESHAGKPLPSMPLIAPLSTWTQEFDDYNVWFHELHHRILKANYSITPWIDVLLGTIRWEL</sequence>
<evidence type="ECO:0000259" key="5">
    <source>
        <dbReference type="Pfam" id="PF04116"/>
    </source>
</evidence>
<dbReference type="GO" id="GO:0016491">
    <property type="term" value="F:oxidoreductase activity"/>
    <property type="evidence" value="ECO:0007669"/>
    <property type="project" value="InterPro"/>
</dbReference>
<feature type="domain" description="Fatty acid hydroxylase" evidence="5">
    <location>
        <begin position="204"/>
        <end position="343"/>
    </location>
</feature>
<dbReference type="Pfam" id="PF04116">
    <property type="entry name" value="FA_hydroxylase"/>
    <property type="match status" value="1"/>
</dbReference>